<protein>
    <submittedName>
        <fullName evidence="1">Uncharacterized protein</fullName>
    </submittedName>
</protein>
<name>A0A0E9TUF6_ANGAN</name>
<accession>A0A0E9TUF6</accession>
<dbReference type="AlphaFoldDB" id="A0A0E9TUF6"/>
<organism evidence="1">
    <name type="scientific">Anguilla anguilla</name>
    <name type="common">European freshwater eel</name>
    <name type="synonym">Muraena anguilla</name>
    <dbReference type="NCBI Taxonomy" id="7936"/>
    <lineage>
        <taxon>Eukaryota</taxon>
        <taxon>Metazoa</taxon>
        <taxon>Chordata</taxon>
        <taxon>Craniata</taxon>
        <taxon>Vertebrata</taxon>
        <taxon>Euteleostomi</taxon>
        <taxon>Actinopterygii</taxon>
        <taxon>Neopterygii</taxon>
        <taxon>Teleostei</taxon>
        <taxon>Anguilliformes</taxon>
        <taxon>Anguillidae</taxon>
        <taxon>Anguilla</taxon>
    </lineage>
</organism>
<reference evidence="1" key="2">
    <citation type="journal article" date="2015" name="Fish Shellfish Immunol.">
        <title>Early steps in the European eel (Anguilla anguilla)-Vibrio vulnificus interaction in the gills: Role of the RtxA13 toxin.</title>
        <authorList>
            <person name="Callol A."/>
            <person name="Pajuelo D."/>
            <person name="Ebbesson L."/>
            <person name="Teles M."/>
            <person name="MacKenzie S."/>
            <person name="Amaro C."/>
        </authorList>
    </citation>
    <scope>NUCLEOTIDE SEQUENCE</scope>
</reference>
<evidence type="ECO:0000313" key="1">
    <source>
        <dbReference type="EMBL" id="JAH56343.1"/>
    </source>
</evidence>
<reference evidence="1" key="1">
    <citation type="submission" date="2014-11" db="EMBL/GenBank/DDBJ databases">
        <authorList>
            <person name="Amaro Gonzalez C."/>
        </authorList>
    </citation>
    <scope>NUCLEOTIDE SEQUENCE</scope>
</reference>
<dbReference type="EMBL" id="GBXM01052234">
    <property type="protein sequence ID" value="JAH56343.1"/>
    <property type="molecule type" value="Transcribed_RNA"/>
</dbReference>
<sequence>MIAVVLPAQTWGGTVHIKLSIPNRRLKRLFKTTSASVYFQMYL</sequence>
<proteinExistence type="predicted"/>